<gene>
    <name evidence="1" type="ORF">PM001_LOCUS32171</name>
</gene>
<proteinExistence type="predicted"/>
<reference evidence="1" key="1">
    <citation type="submission" date="2024-01" db="EMBL/GenBank/DDBJ databases">
        <authorList>
            <person name="Webb A."/>
        </authorList>
    </citation>
    <scope>NUCLEOTIDE SEQUENCE</scope>
    <source>
        <strain evidence="1">Pm1</strain>
    </source>
</reference>
<accession>A0AAV1VL44</accession>
<evidence type="ECO:0000313" key="1">
    <source>
        <dbReference type="EMBL" id="CAK7947021.1"/>
    </source>
</evidence>
<comment type="caution">
    <text evidence="1">The sequence shown here is derived from an EMBL/GenBank/DDBJ whole genome shotgun (WGS) entry which is preliminary data.</text>
</comment>
<dbReference type="EMBL" id="CAKLBY020000378">
    <property type="protein sequence ID" value="CAK7947021.1"/>
    <property type="molecule type" value="Genomic_DNA"/>
</dbReference>
<sequence>MSRRLEYNLYTLIYKDSCMKSYHSTNSST</sequence>
<organism evidence="1 2">
    <name type="scientific">Peronospora matthiolae</name>
    <dbReference type="NCBI Taxonomy" id="2874970"/>
    <lineage>
        <taxon>Eukaryota</taxon>
        <taxon>Sar</taxon>
        <taxon>Stramenopiles</taxon>
        <taxon>Oomycota</taxon>
        <taxon>Peronosporomycetes</taxon>
        <taxon>Peronosporales</taxon>
        <taxon>Peronosporaceae</taxon>
        <taxon>Peronospora</taxon>
    </lineage>
</organism>
<dbReference type="Proteomes" id="UP001162060">
    <property type="component" value="Unassembled WGS sequence"/>
</dbReference>
<name>A0AAV1VL44_9STRA</name>
<evidence type="ECO:0000313" key="2">
    <source>
        <dbReference type="Proteomes" id="UP001162060"/>
    </source>
</evidence>
<protein>
    <submittedName>
        <fullName evidence="1">Uncharacterized protein</fullName>
    </submittedName>
</protein>
<dbReference type="AlphaFoldDB" id="A0AAV1VL44"/>